<reference evidence="1" key="1">
    <citation type="journal article" date="2023" name="DNA Res.">
        <title>Chromosome-level genome assembly of Phrynocephalus forsythii using third-generation DNA sequencing and Hi-C analysis.</title>
        <authorList>
            <person name="Qi Y."/>
            <person name="Zhao W."/>
            <person name="Zhao Y."/>
            <person name="Niu C."/>
            <person name="Cao S."/>
            <person name="Zhang Y."/>
        </authorList>
    </citation>
    <scope>NUCLEOTIDE SEQUENCE</scope>
    <source>
        <tissue evidence="1">Muscle</tissue>
    </source>
</reference>
<dbReference type="OrthoDB" id="9360487at2759"/>
<keyword evidence="2" id="KW-1185">Reference proteome</keyword>
<protein>
    <submittedName>
        <fullName evidence="1">Uncharacterized protein</fullName>
    </submittedName>
</protein>
<proteinExistence type="predicted"/>
<sequence length="119" mass="12966">MRLVSNNSVAEWCGCCAAGRLNCSVDEPKLNRSTSVDVCPATCNFSSITAVRSAQRDASFKRNKGDNWHLETGVKSLCRTEAEIYFPASPEHPGTNLLGVGLNETSLVKPDLFLFVKKS</sequence>
<comment type="caution">
    <text evidence="1">The sequence shown here is derived from an EMBL/GenBank/DDBJ whole genome shotgun (WGS) entry which is preliminary data.</text>
</comment>
<evidence type="ECO:0000313" key="1">
    <source>
        <dbReference type="EMBL" id="KAJ7339004.1"/>
    </source>
</evidence>
<dbReference type="AlphaFoldDB" id="A0A9Q0Y5C8"/>
<dbReference type="Proteomes" id="UP001142489">
    <property type="component" value="Unassembled WGS sequence"/>
</dbReference>
<dbReference type="EMBL" id="JAPFRF010000003">
    <property type="protein sequence ID" value="KAJ7339004.1"/>
    <property type="molecule type" value="Genomic_DNA"/>
</dbReference>
<gene>
    <name evidence="1" type="ORF">JRQ81_012906</name>
</gene>
<accession>A0A9Q0Y5C8</accession>
<evidence type="ECO:0000313" key="2">
    <source>
        <dbReference type="Proteomes" id="UP001142489"/>
    </source>
</evidence>
<organism evidence="1 2">
    <name type="scientific">Phrynocephalus forsythii</name>
    <dbReference type="NCBI Taxonomy" id="171643"/>
    <lineage>
        <taxon>Eukaryota</taxon>
        <taxon>Metazoa</taxon>
        <taxon>Chordata</taxon>
        <taxon>Craniata</taxon>
        <taxon>Vertebrata</taxon>
        <taxon>Euteleostomi</taxon>
        <taxon>Lepidosauria</taxon>
        <taxon>Squamata</taxon>
        <taxon>Bifurcata</taxon>
        <taxon>Unidentata</taxon>
        <taxon>Episquamata</taxon>
        <taxon>Toxicofera</taxon>
        <taxon>Iguania</taxon>
        <taxon>Acrodonta</taxon>
        <taxon>Agamidae</taxon>
        <taxon>Agaminae</taxon>
        <taxon>Phrynocephalus</taxon>
    </lineage>
</organism>
<name>A0A9Q0Y5C8_9SAUR</name>